<dbReference type="RefSeq" id="WP_101500157.1">
    <property type="nucleotide sequence ID" value="NZ_CP025583.1"/>
</dbReference>
<dbReference type="InterPro" id="IPR051207">
    <property type="entry name" value="ComplexI_NDUFA9_subunit"/>
</dbReference>
<keyword evidence="4" id="KW-1185">Reference proteome</keyword>
<dbReference type="InterPro" id="IPR036291">
    <property type="entry name" value="NAD(P)-bd_dom_sf"/>
</dbReference>
<organism evidence="3 4">
    <name type="scientific">Paracoccus jeotgali</name>
    <dbReference type="NCBI Taxonomy" id="2065379"/>
    <lineage>
        <taxon>Bacteria</taxon>
        <taxon>Pseudomonadati</taxon>
        <taxon>Pseudomonadota</taxon>
        <taxon>Alphaproteobacteria</taxon>
        <taxon>Rhodobacterales</taxon>
        <taxon>Paracoccaceae</taxon>
        <taxon>Paracoccus</taxon>
    </lineage>
</organism>
<dbReference type="PANTHER" id="PTHR12126:SF11">
    <property type="entry name" value="NADH DEHYDROGENASE [UBIQUINONE] 1 ALPHA SUBCOMPLEX SUBUNIT 9, MITOCHONDRIAL"/>
    <property type="match status" value="1"/>
</dbReference>
<gene>
    <name evidence="3" type="ORF">CYR75_11450</name>
</gene>
<dbReference type="PANTHER" id="PTHR12126">
    <property type="entry name" value="NADH-UBIQUINONE OXIDOREDUCTASE 39 KDA SUBUNIT-RELATED"/>
    <property type="match status" value="1"/>
</dbReference>
<dbReference type="KEGG" id="paru:CYR75_11450"/>
<dbReference type="GO" id="GO:0044877">
    <property type="term" value="F:protein-containing complex binding"/>
    <property type="evidence" value="ECO:0007669"/>
    <property type="project" value="TreeGrafter"/>
</dbReference>
<dbReference type="Gene3D" id="3.40.50.720">
    <property type="entry name" value="NAD(P)-binding Rossmann-like Domain"/>
    <property type="match status" value="1"/>
</dbReference>
<protein>
    <submittedName>
        <fullName evidence="3">Complex I NDUFA9 subunit family protein</fullName>
    </submittedName>
</protein>
<dbReference type="InterPro" id="IPR001509">
    <property type="entry name" value="Epimerase_deHydtase"/>
</dbReference>
<reference evidence="4" key="1">
    <citation type="submission" date="2017-12" db="EMBL/GenBank/DDBJ databases">
        <title>Genomic analysis of Paracoccus sp. CBA4604.</title>
        <authorList>
            <person name="Roh S.W."/>
            <person name="Kim J.Y."/>
            <person name="Kim J.S."/>
        </authorList>
    </citation>
    <scope>NUCLEOTIDE SEQUENCE [LARGE SCALE GENOMIC DNA]</scope>
    <source>
        <strain evidence="4">CBA4604</strain>
    </source>
</reference>
<keyword evidence="1" id="KW-1133">Transmembrane helix</keyword>
<name>A0A2K9MH49_9RHOB</name>
<evidence type="ECO:0000313" key="4">
    <source>
        <dbReference type="Proteomes" id="UP000234882"/>
    </source>
</evidence>
<dbReference type="OrthoDB" id="9776313at2"/>
<sequence>MSKIVTIYGGSGFVGRQIARRMAQLGWRVRVAVRRPSQALFVRTYGAVGQVEPVPCNIRDDLSVRAAMADADAVINCVGILVNEGRNRFEAVQSEGAGRVARIAAETGVPRLVQISALGADSDSNSTYARTKAQGEEEVLKHFPTAMILRPSVVFGPEGGIYDRFGRMASMGPVVAITGGNTKMQPVFVDDVARAAEMGATGEAAPGIYELGGPDILTVRQIVGQVLREIYRRRLVINLPFWLAGLVGGVFDIGAMLTGGLLTNRILTRDQVRLLRHDNVVSPGARGFAELGIKPIDADAVIGDYLWRFRPGGQYAAITASSKNLRPR</sequence>
<evidence type="ECO:0000313" key="3">
    <source>
        <dbReference type="EMBL" id="AUM74812.1"/>
    </source>
</evidence>
<feature type="domain" description="NAD-dependent epimerase/dehydratase" evidence="2">
    <location>
        <begin position="5"/>
        <end position="211"/>
    </location>
</feature>
<dbReference type="AlphaFoldDB" id="A0A2K9MH49"/>
<evidence type="ECO:0000259" key="2">
    <source>
        <dbReference type="Pfam" id="PF01370"/>
    </source>
</evidence>
<keyword evidence="1" id="KW-0812">Transmembrane</keyword>
<evidence type="ECO:0000256" key="1">
    <source>
        <dbReference type="SAM" id="Phobius"/>
    </source>
</evidence>
<dbReference type="FunFam" id="3.40.50.720:FF:000702">
    <property type="entry name" value="NADH dehydrogenase (Ubiquinone)"/>
    <property type="match status" value="1"/>
</dbReference>
<dbReference type="CDD" id="cd05271">
    <property type="entry name" value="NDUFA9_like_SDR_a"/>
    <property type="match status" value="1"/>
</dbReference>
<dbReference type="SUPFAM" id="SSF51735">
    <property type="entry name" value="NAD(P)-binding Rossmann-fold domains"/>
    <property type="match status" value="1"/>
</dbReference>
<feature type="transmembrane region" description="Helical" evidence="1">
    <location>
        <begin position="241"/>
        <end position="263"/>
    </location>
</feature>
<keyword evidence="1" id="KW-0472">Membrane</keyword>
<proteinExistence type="predicted"/>
<dbReference type="Proteomes" id="UP000234882">
    <property type="component" value="Chromosome"/>
</dbReference>
<accession>A0A2K9MH49</accession>
<dbReference type="Pfam" id="PF01370">
    <property type="entry name" value="Epimerase"/>
    <property type="match status" value="1"/>
</dbReference>
<dbReference type="EMBL" id="CP025583">
    <property type="protein sequence ID" value="AUM74812.1"/>
    <property type="molecule type" value="Genomic_DNA"/>
</dbReference>